<proteinExistence type="predicted"/>
<evidence type="ECO:0000313" key="3">
    <source>
        <dbReference type="EMBL" id="UZT29314.1"/>
    </source>
</evidence>
<evidence type="ECO:0000313" key="2">
    <source>
        <dbReference type="EMBL" id="UZT28974.1"/>
    </source>
</evidence>
<feature type="region of interest" description="Disordered" evidence="1">
    <location>
        <begin position="131"/>
        <end position="196"/>
    </location>
</feature>
<evidence type="ECO:0000256" key="1">
    <source>
        <dbReference type="SAM" id="MobiDB-lite"/>
    </source>
</evidence>
<feature type="compositionally biased region" description="Basic and acidic residues" evidence="1">
    <location>
        <begin position="161"/>
        <end position="177"/>
    </location>
</feature>
<protein>
    <submittedName>
        <fullName evidence="3">Uncharacterized protein</fullName>
    </submittedName>
</protein>
<name>A0A9E8G4N0_9VIRU</name>
<dbReference type="EMBL" id="OP765507">
    <property type="protein sequence ID" value="UZT28974.1"/>
    <property type="molecule type" value="Genomic_DNA"/>
</dbReference>
<dbReference type="EMBL" id="OP765584">
    <property type="protein sequence ID" value="UZT29314.1"/>
    <property type="molecule type" value="Genomic_DNA"/>
</dbReference>
<feature type="compositionally biased region" description="Acidic residues" evidence="1">
    <location>
        <begin position="178"/>
        <end position="195"/>
    </location>
</feature>
<organism evidence="3">
    <name type="scientific">Nucleocytoviricota sp</name>
    <dbReference type="NCBI Taxonomy" id="2809609"/>
    <lineage>
        <taxon>Viruses</taxon>
        <taxon>Varidnaviria</taxon>
        <taxon>Bamfordvirae</taxon>
        <taxon>Nucleocytoviricota</taxon>
    </lineage>
</organism>
<reference evidence="3" key="1">
    <citation type="submission" date="2022-11" db="EMBL/GenBank/DDBJ databases">
        <title>Genomics discovery of giant fungal viruses from subsurface oceanic crustal fluids.</title>
        <authorList>
            <person name="Bhattacharjee A.S."/>
            <person name="Schulz F."/>
            <person name="Woyke T."/>
            <person name="Orcutt B.N."/>
            <person name="Matinez Martinez J."/>
        </authorList>
    </citation>
    <scope>NUCLEOTIDE SEQUENCE</scope>
    <source>
        <strain evidence="2">VSAG1.JdFR</strain>
        <strain evidence="3">VSAG8.JdFR</strain>
    </source>
</reference>
<accession>A0A9E8G4N0</accession>
<sequence>MDELIALASKKYNIDLKKDVELLKLKLPYCGAQEGCKNLKYSGGLYTQCCKYTEKDYCKVCQIEVNNGGCKYGNTEDREKVEFGKFVAKTGKEEIDYNKYMKSHGYTKEMVIEAANLREVKLPANLFETKKKSKEPKRNVEVSDTSSECSESTKRGRGRPKKEEKKVEVTKDEIKNEEIEEELKPEEENNSDDEVEVKRFNYKGTEYLKDINDNTVYTHDGDVVGVYNEDTDTIDEMD</sequence>